<name>A0AAD6BDX4_9TELE</name>
<accession>A0AAD6BDX4</accession>
<feature type="non-terminal residue" evidence="1">
    <location>
        <position position="1"/>
    </location>
</feature>
<feature type="non-terminal residue" evidence="1">
    <location>
        <position position="120"/>
    </location>
</feature>
<evidence type="ECO:0000313" key="1">
    <source>
        <dbReference type="EMBL" id="KAJ4940372.1"/>
    </source>
</evidence>
<protein>
    <submittedName>
        <fullName evidence="1">Uncharacterized protein</fullName>
    </submittedName>
</protein>
<organism evidence="1 2">
    <name type="scientific">Pogonophryne albipinna</name>
    <dbReference type="NCBI Taxonomy" id="1090488"/>
    <lineage>
        <taxon>Eukaryota</taxon>
        <taxon>Metazoa</taxon>
        <taxon>Chordata</taxon>
        <taxon>Craniata</taxon>
        <taxon>Vertebrata</taxon>
        <taxon>Euteleostomi</taxon>
        <taxon>Actinopterygii</taxon>
        <taxon>Neopterygii</taxon>
        <taxon>Teleostei</taxon>
        <taxon>Neoteleostei</taxon>
        <taxon>Acanthomorphata</taxon>
        <taxon>Eupercaria</taxon>
        <taxon>Perciformes</taxon>
        <taxon>Notothenioidei</taxon>
        <taxon>Pogonophryne</taxon>
    </lineage>
</organism>
<dbReference type="EMBL" id="JAPTMU010000007">
    <property type="protein sequence ID" value="KAJ4940372.1"/>
    <property type="molecule type" value="Genomic_DNA"/>
</dbReference>
<keyword evidence="2" id="KW-1185">Reference proteome</keyword>
<reference evidence="1" key="1">
    <citation type="submission" date="2022-11" db="EMBL/GenBank/DDBJ databases">
        <title>Chromosome-level genome of Pogonophryne albipinna.</title>
        <authorList>
            <person name="Jo E."/>
        </authorList>
    </citation>
    <scope>NUCLEOTIDE SEQUENCE</scope>
    <source>
        <strain evidence="1">SGF0006</strain>
        <tissue evidence="1">Muscle</tissue>
    </source>
</reference>
<gene>
    <name evidence="1" type="ORF">JOQ06_026679</name>
</gene>
<proteinExistence type="predicted"/>
<dbReference type="AlphaFoldDB" id="A0AAD6BDX4"/>
<sequence>RVSTRSTMDISWSFEENVTVGKQNCGGLEEATAPACAVWRSRPGRLALAVHRAPSGYLTPTEGRGFIASSPRCGEGRSGMERPEVLLSPRLANVTSKMRSKMTPECPLCHLKYRALPRHL</sequence>
<evidence type="ECO:0000313" key="2">
    <source>
        <dbReference type="Proteomes" id="UP001219934"/>
    </source>
</evidence>
<dbReference type="Proteomes" id="UP001219934">
    <property type="component" value="Unassembled WGS sequence"/>
</dbReference>
<comment type="caution">
    <text evidence="1">The sequence shown here is derived from an EMBL/GenBank/DDBJ whole genome shotgun (WGS) entry which is preliminary data.</text>
</comment>